<evidence type="ECO:0000313" key="2">
    <source>
        <dbReference type="Proteomes" id="UP000499080"/>
    </source>
</evidence>
<dbReference type="AlphaFoldDB" id="A0A4Y2CS31"/>
<dbReference type="EMBL" id="BGPR01087470">
    <property type="protein sequence ID" value="GBM07261.1"/>
    <property type="molecule type" value="Genomic_DNA"/>
</dbReference>
<evidence type="ECO:0000313" key="1">
    <source>
        <dbReference type="EMBL" id="GBM07261.1"/>
    </source>
</evidence>
<gene>
    <name evidence="1" type="ORF">AVEN_203903_1</name>
</gene>
<accession>A0A4Y2CS31</accession>
<proteinExistence type="predicted"/>
<reference evidence="1 2" key="1">
    <citation type="journal article" date="2019" name="Sci. Rep.">
        <title>Orb-weaving spider Araneus ventricosus genome elucidates the spidroin gene catalogue.</title>
        <authorList>
            <person name="Kono N."/>
            <person name="Nakamura H."/>
            <person name="Ohtoshi R."/>
            <person name="Moran D.A.P."/>
            <person name="Shinohara A."/>
            <person name="Yoshida Y."/>
            <person name="Fujiwara M."/>
            <person name="Mori M."/>
            <person name="Tomita M."/>
            <person name="Arakawa K."/>
        </authorList>
    </citation>
    <scope>NUCLEOTIDE SEQUENCE [LARGE SCALE GENOMIC DNA]</scope>
</reference>
<comment type="caution">
    <text evidence="1">The sequence shown here is derived from an EMBL/GenBank/DDBJ whole genome shotgun (WGS) entry which is preliminary data.</text>
</comment>
<name>A0A4Y2CS31_ARAVE</name>
<protein>
    <submittedName>
        <fullName evidence="1">Uncharacterized protein</fullName>
    </submittedName>
</protein>
<sequence>MCRHRLLSVRLLSYDAAEDDTVGPQAHERKNMIVFNTANVKRPMELKIKETDEPLHLFNNFRCHVANWVTLVSSWVTLSLTERLECSIKDTAWNSRRGFVDVKSCIASGLSHDAVLLGVKRTRFSYRLRHSPTIQIDEIRFKKIGHQASRHQNLQQRFNKSTRRECFRSVIVFLSSNQHPN</sequence>
<keyword evidence="2" id="KW-1185">Reference proteome</keyword>
<organism evidence="1 2">
    <name type="scientific">Araneus ventricosus</name>
    <name type="common">Orbweaver spider</name>
    <name type="synonym">Epeira ventricosa</name>
    <dbReference type="NCBI Taxonomy" id="182803"/>
    <lineage>
        <taxon>Eukaryota</taxon>
        <taxon>Metazoa</taxon>
        <taxon>Ecdysozoa</taxon>
        <taxon>Arthropoda</taxon>
        <taxon>Chelicerata</taxon>
        <taxon>Arachnida</taxon>
        <taxon>Araneae</taxon>
        <taxon>Araneomorphae</taxon>
        <taxon>Entelegynae</taxon>
        <taxon>Araneoidea</taxon>
        <taxon>Araneidae</taxon>
        <taxon>Araneus</taxon>
    </lineage>
</organism>
<dbReference type="Proteomes" id="UP000499080">
    <property type="component" value="Unassembled WGS sequence"/>
</dbReference>